<sequence>MRSSSTLPPYSSRELYLIEQAFAKLKALLRSAAARTVTDLKQGDPAGHRGHHP</sequence>
<protein>
    <submittedName>
        <fullName evidence="1">Uncharacterized protein</fullName>
    </submittedName>
</protein>
<reference evidence="1 2" key="1">
    <citation type="submission" date="2019-07" db="EMBL/GenBank/DDBJ databases">
        <title>Whole genome shotgun sequence of Methylobacterium haplocladii NBRC 107714.</title>
        <authorList>
            <person name="Hosoyama A."/>
            <person name="Uohara A."/>
            <person name="Ohji S."/>
            <person name="Ichikawa N."/>
        </authorList>
    </citation>
    <scope>NUCLEOTIDE SEQUENCE [LARGE SCALE GENOMIC DNA]</scope>
    <source>
        <strain evidence="1 2">NBRC 107714</strain>
    </source>
</reference>
<dbReference type="AlphaFoldDB" id="A0A512IVK3"/>
<proteinExistence type="predicted"/>
<organism evidence="1 2">
    <name type="scientific">Methylobacterium haplocladii</name>
    <dbReference type="NCBI Taxonomy" id="1176176"/>
    <lineage>
        <taxon>Bacteria</taxon>
        <taxon>Pseudomonadati</taxon>
        <taxon>Pseudomonadota</taxon>
        <taxon>Alphaproteobacteria</taxon>
        <taxon>Hyphomicrobiales</taxon>
        <taxon>Methylobacteriaceae</taxon>
        <taxon>Methylobacterium</taxon>
    </lineage>
</organism>
<evidence type="ECO:0000313" key="2">
    <source>
        <dbReference type="Proteomes" id="UP000321258"/>
    </source>
</evidence>
<dbReference type="Proteomes" id="UP000321258">
    <property type="component" value="Unassembled WGS sequence"/>
</dbReference>
<dbReference type="EMBL" id="BJZT01000050">
    <property type="protein sequence ID" value="GEP01742.1"/>
    <property type="molecule type" value="Genomic_DNA"/>
</dbReference>
<gene>
    <name evidence="1" type="ORF">MHA02_41290</name>
</gene>
<keyword evidence="2" id="KW-1185">Reference proteome</keyword>
<evidence type="ECO:0000313" key="1">
    <source>
        <dbReference type="EMBL" id="GEP01742.1"/>
    </source>
</evidence>
<accession>A0A512IVK3</accession>
<name>A0A512IVK3_9HYPH</name>
<comment type="caution">
    <text evidence="1">The sequence shown here is derived from an EMBL/GenBank/DDBJ whole genome shotgun (WGS) entry which is preliminary data.</text>
</comment>